<evidence type="ECO:0000313" key="2">
    <source>
        <dbReference type="Proteomes" id="UP001497444"/>
    </source>
</evidence>
<gene>
    <name evidence="1" type="ORF">CSSPJE1EN1_LOCUS24612</name>
</gene>
<protein>
    <submittedName>
        <fullName evidence="1">Uncharacterized protein</fullName>
    </submittedName>
</protein>
<dbReference type="EMBL" id="OZ020104">
    <property type="protein sequence ID" value="CAK9279134.1"/>
    <property type="molecule type" value="Genomic_DNA"/>
</dbReference>
<reference evidence="1" key="1">
    <citation type="submission" date="2024-02" db="EMBL/GenBank/DDBJ databases">
        <authorList>
            <consortium name="ELIXIR-Norway"/>
            <consortium name="Elixir Norway"/>
        </authorList>
    </citation>
    <scope>NUCLEOTIDE SEQUENCE</scope>
</reference>
<accession>A0ABP0XK64</accession>
<name>A0ABP0XK64_9BRYO</name>
<feature type="non-terminal residue" evidence="1">
    <location>
        <position position="110"/>
    </location>
</feature>
<proteinExistence type="predicted"/>
<evidence type="ECO:0000313" key="1">
    <source>
        <dbReference type="EMBL" id="CAK9279134.1"/>
    </source>
</evidence>
<organism evidence="1 2">
    <name type="scientific">Sphagnum jensenii</name>
    <dbReference type="NCBI Taxonomy" id="128206"/>
    <lineage>
        <taxon>Eukaryota</taxon>
        <taxon>Viridiplantae</taxon>
        <taxon>Streptophyta</taxon>
        <taxon>Embryophyta</taxon>
        <taxon>Bryophyta</taxon>
        <taxon>Sphagnophytina</taxon>
        <taxon>Sphagnopsida</taxon>
        <taxon>Sphagnales</taxon>
        <taxon>Sphagnaceae</taxon>
        <taxon>Sphagnum</taxon>
    </lineage>
</organism>
<feature type="non-terminal residue" evidence="1">
    <location>
        <position position="1"/>
    </location>
</feature>
<keyword evidence="2" id="KW-1185">Reference proteome</keyword>
<sequence length="110" mass="11898">MATIRTEHTFGVTPASLVDGCSKHGLMYTTSNNQITAITFLSDLAVQGLTATAQTSAPGGRKDAKLTGLTIRMKAGQLLFYMAQWLEDAYLSNVLSPELQVAPHIFVIRL</sequence>
<dbReference type="Proteomes" id="UP001497444">
    <property type="component" value="Chromosome 9"/>
</dbReference>